<evidence type="ECO:0000256" key="3">
    <source>
        <dbReference type="RuleBase" id="RU004514"/>
    </source>
</evidence>
<dbReference type="Pfam" id="PF01168">
    <property type="entry name" value="Ala_racemase_N"/>
    <property type="match status" value="1"/>
</dbReference>
<dbReference type="NCBIfam" id="TIGR00044">
    <property type="entry name" value="YggS family pyridoxal phosphate-dependent enzyme"/>
    <property type="match status" value="1"/>
</dbReference>
<protein>
    <recommendedName>
        <fullName evidence="2">Pyridoxal phosphate homeostasis protein</fullName>
        <shortName evidence="2">PLP homeostasis protein</shortName>
    </recommendedName>
</protein>
<dbReference type="InterPro" id="IPR001608">
    <property type="entry name" value="Ala_racemase_N"/>
</dbReference>
<evidence type="ECO:0000313" key="5">
    <source>
        <dbReference type="EMBL" id="MFD0916723.1"/>
    </source>
</evidence>
<gene>
    <name evidence="5" type="ORF">ACFQ14_09915</name>
</gene>
<comment type="function">
    <text evidence="2">Pyridoxal 5'-phosphate (PLP)-binding protein, which is involved in PLP homeostasis.</text>
</comment>
<dbReference type="EMBL" id="JBHTJV010000009">
    <property type="protein sequence ID" value="MFD0916723.1"/>
    <property type="molecule type" value="Genomic_DNA"/>
</dbReference>
<dbReference type="PIRSF" id="PIRSF004848">
    <property type="entry name" value="YBL036c_PLPDEIII"/>
    <property type="match status" value="1"/>
</dbReference>
<keyword evidence="1 2" id="KW-0663">Pyridoxal phosphate</keyword>
<dbReference type="Gene3D" id="3.20.20.10">
    <property type="entry name" value="Alanine racemase"/>
    <property type="match status" value="1"/>
</dbReference>
<evidence type="ECO:0000256" key="1">
    <source>
        <dbReference type="ARBA" id="ARBA00022898"/>
    </source>
</evidence>
<feature type="modified residue" description="N6-(pyridoxal phosphate)lysine" evidence="2">
    <location>
        <position position="35"/>
    </location>
</feature>
<dbReference type="InterPro" id="IPR011078">
    <property type="entry name" value="PyrdxlP_homeostasis"/>
</dbReference>
<sequence length="220" mass="23823">MSAADNLAQVLSQMEAAAKAAGRKSKDAQLIAVSKTYDGEAIKPVLEASHRVFGENRVQEAQGKWPQLRDEYDGIELHLIGPLQSNKSKEAVALFDVIHTVDREKIAKALAKEMEAQGKHPLLFVQVNTGEEPQKAGIAPKEAVDFVKRCQEVHGLAIEGLMCIPPFDENPGPHFALLRKLAREAGVEKLSMGMSGDFETAIEFGATHVRVGSAIFGARG</sequence>
<dbReference type="CDD" id="cd00635">
    <property type="entry name" value="PLPDE_III_YBL036c_like"/>
    <property type="match status" value="1"/>
</dbReference>
<dbReference type="Proteomes" id="UP001597101">
    <property type="component" value="Unassembled WGS sequence"/>
</dbReference>
<comment type="similarity">
    <text evidence="2 3">Belongs to the pyridoxal phosphate-binding protein YggS/PROSC family.</text>
</comment>
<dbReference type="PANTHER" id="PTHR10146:SF14">
    <property type="entry name" value="PYRIDOXAL PHOSPHATE HOMEOSTASIS PROTEIN"/>
    <property type="match status" value="1"/>
</dbReference>
<accession>A0ABW3FG68</accession>
<dbReference type="PANTHER" id="PTHR10146">
    <property type="entry name" value="PROLINE SYNTHETASE CO-TRANSCRIBED BACTERIAL HOMOLOG PROTEIN"/>
    <property type="match status" value="1"/>
</dbReference>
<keyword evidence="6" id="KW-1185">Reference proteome</keyword>
<comment type="caution">
    <text evidence="5">The sequence shown here is derived from an EMBL/GenBank/DDBJ whole genome shotgun (WGS) entry which is preliminary data.</text>
</comment>
<evidence type="ECO:0000259" key="4">
    <source>
        <dbReference type="Pfam" id="PF01168"/>
    </source>
</evidence>
<reference evidence="6" key="1">
    <citation type="journal article" date="2019" name="Int. J. Syst. Evol. Microbiol.">
        <title>The Global Catalogue of Microorganisms (GCM) 10K type strain sequencing project: providing services to taxonomists for standard genome sequencing and annotation.</title>
        <authorList>
            <consortium name="The Broad Institute Genomics Platform"/>
            <consortium name="The Broad Institute Genome Sequencing Center for Infectious Disease"/>
            <person name="Wu L."/>
            <person name="Ma J."/>
        </authorList>
    </citation>
    <scope>NUCLEOTIDE SEQUENCE [LARGE SCALE GENOMIC DNA]</scope>
    <source>
        <strain evidence="6">CCUG 60023</strain>
    </source>
</reference>
<evidence type="ECO:0000313" key="6">
    <source>
        <dbReference type="Proteomes" id="UP001597101"/>
    </source>
</evidence>
<dbReference type="RefSeq" id="WP_377212577.1">
    <property type="nucleotide sequence ID" value="NZ_JBHTJV010000009.1"/>
</dbReference>
<dbReference type="HAMAP" id="MF_02087">
    <property type="entry name" value="PLP_homeostasis"/>
    <property type="match status" value="1"/>
</dbReference>
<proteinExistence type="inferred from homology"/>
<organism evidence="5 6">
    <name type="scientific">Pseudahrensia aquimaris</name>
    <dbReference type="NCBI Taxonomy" id="744461"/>
    <lineage>
        <taxon>Bacteria</taxon>
        <taxon>Pseudomonadati</taxon>
        <taxon>Pseudomonadota</taxon>
        <taxon>Alphaproteobacteria</taxon>
        <taxon>Hyphomicrobiales</taxon>
        <taxon>Ahrensiaceae</taxon>
        <taxon>Pseudahrensia</taxon>
    </lineage>
</organism>
<feature type="domain" description="Alanine racemase N-terminal" evidence="4">
    <location>
        <begin position="13"/>
        <end position="219"/>
    </location>
</feature>
<name>A0ABW3FG68_9HYPH</name>
<dbReference type="InterPro" id="IPR029066">
    <property type="entry name" value="PLP-binding_barrel"/>
</dbReference>
<dbReference type="SUPFAM" id="SSF51419">
    <property type="entry name" value="PLP-binding barrel"/>
    <property type="match status" value="1"/>
</dbReference>
<evidence type="ECO:0000256" key="2">
    <source>
        <dbReference type="HAMAP-Rule" id="MF_02087"/>
    </source>
</evidence>